<dbReference type="Gene3D" id="1.10.238.10">
    <property type="entry name" value="EF-hand"/>
    <property type="match status" value="1"/>
</dbReference>
<evidence type="ECO:0000256" key="2">
    <source>
        <dbReference type="SAM" id="MobiDB-lite"/>
    </source>
</evidence>
<dbReference type="InterPro" id="IPR011992">
    <property type="entry name" value="EF-hand-dom_pair"/>
</dbReference>
<protein>
    <submittedName>
        <fullName evidence="5">EF-hand domain-containing protein</fullName>
    </submittedName>
</protein>
<proteinExistence type="predicted"/>
<evidence type="ECO:0000259" key="3">
    <source>
        <dbReference type="PROSITE" id="PS50222"/>
    </source>
</evidence>
<evidence type="ECO:0000256" key="1">
    <source>
        <dbReference type="ARBA" id="ARBA00022737"/>
    </source>
</evidence>
<dbReference type="WBParaSite" id="PgR161_g004_t01">
    <property type="protein sequence ID" value="PgR161_g004_t01"/>
    <property type="gene ID" value="PgR161_g004"/>
</dbReference>
<accession>A0A915CFS8</accession>
<evidence type="ECO:0000313" key="5">
    <source>
        <dbReference type="WBParaSite" id="PgR161_g004_t01"/>
    </source>
</evidence>
<dbReference type="SUPFAM" id="SSF47473">
    <property type="entry name" value="EF-hand"/>
    <property type="match status" value="1"/>
</dbReference>
<sequence length="179" mass="20479">MASDYGDTLDYAEDPFSGNDDEDRIEEKRQQVHTIFDTFDQERNGSLDLCEVSHVIRCLGFSPTQKELRPLLQQAVKGGSPKITFEHLFAHLLIAFENGEWRRDASIELQRAFALLAPQGTINREHLLDLLTSQGEPLSVNEVKELIDHLKVKRNGDVDCRAYIQHIVDYVQHHDLSKP</sequence>
<feature type="domain" description="EF-hand" evidence="3">
    <location>
        <begin position="27"/>
        <end position="62"/>
    </location>
</feature>
<name>A0A915CFS8_PARUN</name>
<dbReference type="PROSITE" id="PS50222">
    <property type="entry name" value="EF_HAND_2"/>
    <property type="match status" value="1"/>
</dbReference>
<dbReference type="GO" id="GO:0016460">
    <property type="term" value="C:myosin II complex"/>
    <property type="evidence" value="ECO:0007669"/>
    <property type="project" value="TreeGrafter"/>
</dbReference>
<dbReference type="GO" id="GO:0005509">
    <property type="term" value="F:calcium ion binding"/>
    <property type="evidence" value="ECO:0007669"/>
    <property type="project" value="InterPro"/>
</dbReference>
<reference evidence="5" key="1">
    <citation type="submission" date="2022-11" db="UniProtKB">
        <authorList>
            <consortium name="WormBaseParasite"/>
        </authorList>
    </citation>
    <scope>IDENTIFICATION</scope>
</reference>
<dbReference type="Proteomes" id="UP000887569">
    <property type="component" value="Unplaced"/>
</dbReference>
<dbReference type="PANTHER" id="PTHR23048:SF0">
    <property type="entry name" value="CALMODULIN LIKE 3"/>
    <property type="match status" value="1"/>
</dbReference>
<organism evidence="4 5">
    <name type="scientific">Parascaris univalens</name>
    <name type="common">Nematode worm</name>
    <dbReference type="NCBI Taxonomy" id="6257"/>
    <lineage>
        <taxon>Eukaryota</taxon>
        <taxon>Metazoa</taxon>
        <taxon>Ecdysozoa</taxon>
        <taxon>Nematoda</taxon>
        <taxon>Chromadorea</taxon>
        <taxon>Rhabditida</taxon>
        <taxon>Spirurina</taxon>
        <taxon>Ascaridomorpha</taxon>
        <taxon>Ascaridoidea</taxon>
        <taxon>Ascarididae</taxon>
        <taxon>Parascaris</taxon>
    </lineage>
</organism>
<keyword evidence="4" id="KW-1185">Reference proteome</keyword>
<evidence type="ECO:0000313" key="4">
    <source>
        <dbReference type="Proteomes" id="UP000887569"/>
    </source>
</evidence>
<feature type="region of interest" description="Disordered" evidence="2">
    <location>
        <begin position="1"/>
        <end position="24"/>
    </location>
</feature>
<dbReference type="PANTHER" id="PTHR23048">
    <property type="entry name" value="MYOSIN LIGHT CHAIN 1, 3"/>
    <property type="match status" value="1"/>
</dbReference>
<dbReference type="InterPro" id="IPR050230">
    <property type="entry name" value="CALM/Myosin/TropC-like"/>
</dbReference>
<dbReference type="AlphaFoldDB" id="A0A915CFS8"/>
<dbReference type="InterPro" id="IPR002048">
    <property type="entry name" value="EF_hand_dom"/>
</dbReference>
<keyword evidence="1" id="KW-0677">Repeat</keyword>